<feature type="region of interest" description="Disordered" evidence="2">
    <location>
        <begin position="108"/>
        <end position="132"/>
    </location>
</feature>
<feature type="domain" description="Peptidoglycan recognition protein family" evidence="3">
    <location>
        <begin position="193"/>
        <end position="341"/>
    </location>
</feature>
<organism evidence="4 5">
    <name type="scientific">Nocardioides nanhaiensis</name>
    <dbReference type="NCBI Taxonomy" id="1476871"/>
    <lineage>
        <taxon>Bacteria</taxon>
        <taxon>Bacillati</taxon>
        <taxon>Actinomycetota</taxon>
        <taxon>Actinomycetes</taxon>
        <taxon>Propionibacteriales</taxon>
        <taxon>Nocardioidaceae</taxon>
        <taxon>Nocardioides</taxon>
    </lineage>
</organism>
<accession>A0ABP8W0X0</accession>
<evidence type="ECO:0000256" key="2">
    <source>
        <dbReference type="SAM" id="MobiDB-lite"/>
    </source>
</evidence>
<proteinExistence type="inferred from homology"/>
<dbReference type="Pfam" id="PF01510">
    <property type="entry name" value="Amidase_2"/>
    <property type="match status" value="1"/>
</dbReference>
<dbReference type="EMBL" id="BAABIM010000001">
    <property type="protein sequence ID" value="GAA4677513.1"/>
    <property type="molecule type" value="Genomic_DNA"/>
</dbReference>
<dbReference type="InterPro" id="IPR015510">
    <property type="entry name" value="PGRP"/>
</dbReference>
<dbReference type="Proteomes" id="UP001500621">
    <property type="component" value="Unassembled WGS sequence"/>
</dbReference>
<evidence type="ECO:0000259" key="3">
    <source>
        <dbReference type="SMART" id="SM00701"/>
    </source>
</evidence>
<dbReference type="InterPro" id="IPR002502">
    <property type="entry name" value="Amidase_domain"/>
</dbReference>
<dbReference type="Gene3D" id="3.40.80.10">
    <property type="entry name" value="Peptidoglycan recognition protein-like"/>
    <property type="match status" value="1"/>
</dbReference>
<dbReference type="InterPro" id="IPR036505">
    <property type="entry name" value="Amidase/PGRP_sf"/>
</dbReference>
<dbReference type="InterPro" id="IPR006619">
    <property type="entry name" value="PGRP_domain_met/bac"/>
</dbReference>
<dbReference type="CDD" id="cd06583">
    <property type="entry name" value="PGRP"/>
    <property type="match status" value="1"/>
</dbReference>
<evidence type="ECO:0000256" key="1">
    <source>
        <dbReference type="ARBA" id="ARBA00007553"/>
    </source>
</evidence>
<protein>
    <submittedName>
        <fullName evidence="4">N-acetylmuramoyl-L-alanine amidase</fullName>
    </submittedName>
</protein>
<reference evidence="5" key="1">
    <citation type="journal article" date="2019" name="Int. J. Syst. Evol. Microbiol.">
        <title>The Global Catalogue of Microorganisms (GCM) 10K type strain sequencing project: providing services to taxonomists for standard genome sequencing and annotation.</title>
        <authorList>
            <consortium name="The Broad Institute Genomics Platform"/>
            <consortium name="The Broad Institute Genome Sequencing Center for Infectious Disease"/>
            <person name="Wu L."/>
            <person name="Ma J."/>
        </authorList>
    </citation>
    <scope>NUCLEOTIDE SEQUENCE [LARGE SCALE GENOMIC DNA]</scope>
    <source>
        <strain evidence="5">JCM 18127</strain>
    </source>
</reference>
<dbReference type="SMART" id="SM00701">
    <property type="entry name" value="PGRP"/>
    <property type="match status" value="1"/>
</dbReference>
<gene>
    <name evidence="4" type="ORF">GCM10023226_13450</name>
</gene>
<keyword evidence="5" id="KW-1185">Reference proteome</keyword>
<comment type="similarity">
    <text evidence="1">Belongs to the N-acetylmuramoyl-L-alanine amidase 2 family.</text>
</comment>
<comment type="caution">
    <text evidence="4">The sequence shown here is derived from an EMBL/GenBank/DDBJ whole genome shotgun (WGS) entry which is preliminary data.</text>
</comment>
<evidence type="ECO:0000313" key="5">
    <source>
        <dbReference type="Proteomes" id="UP001500621"/>
    </source>
</evidence>
<name>A0ABP8W0X0_9ACTN</name>
<dbReference type="PANTHER" id="PTHR11022">
    <property type="entry name" value="PEPTIDOGLYCAN RECOGNITION PROTEIN"/>
    <property type="match status" value="1"/>
</dbReference>
<sequence length="390" mass="41936">MHLWGMRFLLLAALMAGVLATPLGGPVEDGVGAPAAAASAPAPRPVERVVLRADGPGVQARDLALTTARLRSTLSVQPGVDLVALTWRGSAPAVQLRARTAGRWGTWQTPEVLPDAPDRASGEGSRQGTDQVWTPGADALQVRAAGPVPRSLRLSLVAVEETPADLRTARLGRSAAAAPDASAAASARNKFRPALRGRGAWGADERWRSGSPTYNRTVQQVHVHHTVNSNDYRPGEVPGLIRGMYRYHTGSLGWSDLGYNAVVDRFGRTWVGRAGGITRRVRGAHTLGFNSTSTGVAVLGNFETARPSSKVVTAIVRFAAWKLHKDGRNPRGRVTVFSHGSDRFRYGAKPRLPVIDGHRDTSETACPGEYLYRKLPVIRQRAAARVARMR</sequence>
<evidence type="ECO:0000313" key="4">
    <source>
        <dbReference type="EMBL" id="GAA4677513.1"/>
    </source>
</evidence>
<dbReference type="PANTHER" id="PTHR11022:SF41">
    <property type="entry name" value="PEPTIDOGLYCAN-RECOGNITION PROTEIN LC-RELATED"/>
    <property type="match status" value="1"/>
</dbReference>
<dbReference type="SUPFAM" id="SSF55846">
    <property type="entry name" value="N-acetylmuramoyl-L-alanine amidase-like"/>
    <property type="match status" value="1"/>
</dbReference>